<feature type="signal peptide" evidence="1">
    <location>
        <begin position="1"/>
        <end position="19"/>
    </location>
</feature>
<proteinExistence type="predicted"/>
<keyword evidence="3" id="KW-1185">Reference proteome</keyword>
<evidence type="ECO:0000313" key="3">
    <source>
        <dbReference type="Proteomes" id="UP000585681"/>
    </source>
</evidence>
<reference evidence="2" key="1">
    <citation type="submission" date="2020-08" db="EMBL/GenBank/DDBJ databases">
        <title>Genomic Encyclopedia of Type Strains, Phase IV (KMG-IV): sequencing the most valuable type-strain genomes for metagenomic binning, comparative biology and taxonomic classification.</title>
        <authorList>
            <person name="Goeker M."/>
        </authorList>
    </citation>
    <scope>NUCLEOTIDE SEQUENCE [LARGE SCALE GENOMIC DNA]</scope>
    <source>
        <strain evidence="2">DSM 105040</strain>
    </source>
</reference>
<evidence type="ECO:0008006" key="4">
    <source>
        <dbReference type="Google" id="ProtNLM"/>
    </source>
</evidence>
<dbReference type="EMBL" id="JACIEQ010000001">
    <property type="protein sequence ID" value="MBB4021370.1"/>
    <property type="molecule type" value="Genomic_DNA"/>
</dbReference>
<evidence type="ECO:0000256" key="1">
    <source>
        <dbReference type="SAM" id="SignalP"/>
    </source>
</evidence>
<gene>
    <name evidence="2" type="ORF">GGR17_001161</name>
</gene>
<keyword evidence="1" id="KW-0732">Signal</keyword>
<dbReference type="Proteomes" id="UP000585681">
    <property type="component" value="Unassembled WGS sequence"/>
</dbReference>
<protein>
    <recommendedName>
        <fullName evidence="4">Cation transport ATPase</fullName>
    </recommendedName>
</protein>
<feature type="chain" id="PRO_5032282021" description="Cation transport ATPase" evidence="1">
    <location>
        <begin position="20"/>
        <end position="229"/>
    </location>
</feature>
<accession>A0A840C8H3</accession>
<organism evidence="2 3">
    <name type="scientific">Actibacterium naphthalenivorans</name>
    <dbReference type="NCBI Taxonomy" id="1614693"/>
    <lineage>
        <taxon>Bacteria</taxon>
        <taxon>Pseudomonadati</taxon>
        <taxon>Pseudomonadota</taxon>
        <taxon>Alphaproteobacteria</taxon>
        <taxon>Rhodobacterales</taxon>
        <taxon>Roseobacteraceae</taxon>
        <taxon>Actibacterium</taxon>
    </lineage>
</organism>
<comment type="caution">
    <text evidence="2">The sequence shown here is derived from an EMBL/GenBank/DDBJ whole genome shotgun (WGS) entry which is preliminary data.</text>
</comment>
<evidence type="ECO:0000313" key="2">
    <source>
        <dbReference type="EMBL" id="MBB4021370.1"/>
    </source>
</evidence>
<dbReference type="AlphaFoldDB" id="A0A840C8H3"/>
<dbReference type="PROSITE" id="PS51257">
    <property type="entry name" value="PROKAR_LIPOPROTEIN"/>
    <property type="match status" value="1"/>
</dbReference>
<dbReference type="RefSeq" id="WP_054537738.1">
    <property type="nucleotide sequence ID" value="NZ_JACIEQ010000001.1"/>
</dbReference>
<name>A0A840C8H3_9RHOB</name>
<sequence>MSIWTSKIRAALAGFSALALLSGCTDGGLLATTGLGGQAFSRQAPERLPVPGSAVVVAGPAGYCIDTGASSVSEGDSFVLLASCAAVTHNPEARRPLFPALLTVSVFEPPVGDTPLTDEHAQLAAFFTSDEGRAALSRDGDPATVELISTDTQGGAFFLHAREQNSDARPGLGADHWRAIFTVNGQRVSASVLSLRDHPLAAGAGRGTLNTLVARIRRESRLPKAQPDA</sequence>